<evidence type="ECO:0000256" key="1">
    <source>
        <dbReference type="RuleBase" id="RU004915"/>
    </source>
</evidence>
<organism evidence="3 4">
    <name type="scientific">Lolium multiflorum</name>
    <name type="common">Italian ryegrass</name>
    <name type="synonym">Lolium perenne subsp. multiflorum</name>
    <dbReference type="NCBI Taxonomy" id="4521"/>
    <lineage>
        <taxon>Eukaryota</taxon>
        <taxon>Viridiplantae</taxon>
        <taxon>Streptophyta</taxon>
        <taxon>Embryophyta</taxon>
        <taxon>Tracheophyta</taxon>
        <taxon>Spermatophyta</taxon>
        <taxon>Magnoliopsida</taxon>
        <taxon>Liliopsida</taxon>
        <taxon>Poales</taxon>
        <taxon>Poaceae</taxon>
        <taxon>BOP clade</taxon>
        <taxon>Pooideae</taxon>
        <taxon>Poodae</taxon>
        <taxon>Poeae</taxon>
        <taxon>Poeae Chloroplast Group 2 (Poeae type)</taxon>
        <taxon>Loliodinae</taxon>
        <taxon>Loliinae</taxon>
        <taxon>Lolium</taxon>
    </lineage>
</organism>
<reference evidence="3" key="1">
    <citation type="submission" date="2023-07" db="EMBL/GenBank/DDBJ databases">
        <title>A chromosome-level genome assembly of Lolium multiflorum.</title>
        <authorList>
            <person name="Chen Y."/>
            <person name="Copetti D."/>
            <person name="Kolliker R."/>
            <person name="Studer B."/>
        </authorList>
    </citation>
    <scope>NUCLEOTIDE SEQUENCE</scope>
    <source>
        <strain evidence="3">02402/16</strain>
        <tissue evidence="3">Leaf</tissue>
    </source>
</reference>
<dbReference type="GO" id="GO:0090729">
    <property type="term" value="F:toxin activity"/>
    <property type="evidence" value="ECO:0007669"/>
    <property type="project" value="UniProtKB-KW"/>
</dbReference>
<keyword evidence="4" id="KW-1185">Reference proteome</keyword>
<dbReference type="GO" id="GO:0017148">
    <property type="term" value="P:negative regulation of translation"/>
    <property type="evidence" value="ECO:0007669"/>
    <property type="project" value="UniProtKB-KW"/>
</dbReference>
<accession>A0AAD8RVL8</accession>
<dbReference type="PANTHER" id="PTHR33453:SF3">
    <property type="entry name" value="RRNA N-GLYCOSYLASE"/>
    <property type="match status" value="1"/>
</dbReference>
<dbReference type="InterPro" id="IPR001574">
    <property type="entry name" value="Ribosome_inactivat_prot"/>
</dbReference>
<keyword evidence="1" id="KW-0378">Hydrolase</keyword>
<gene>
    <name evidence="3" type="ORF">QYE76_006002</name>
</gene>
<dbReference type="Gene3D" id="3.40.420.10">
    <property type="entry name" value="Ricin (A subunit), domain 1"/>
    <property type="match status" value="1"/>
</dbReference>
<comment type="similarity">
    <text evidence="1">Belongs to the ribosome-inactivating protein family.</text>
</comment>
<dbReference type="GO" id="GO:0006952">
    <property type="term" value="P:defense response"/>
    <property type="evidence" value="ECO:0007669"/>
    <property type="project" value="UniProtKB-KW"/>
</dbReference>
<name>A0AAD8RVL8_LOLMU</name>
<comment type="catalytic activity">
    <reaction evidence="1">
        <text>Endohydrolysis of the N-glycosidic bond at one specific adenosine on the 28S rRNA.</text>
        <dbReference type="EC" id="3.2.2.22"/>
    </reaction>
</comment>
<dbReference type="PANTHER" id="PTHR33453">
    <property type="match status" value="1"/>
</dbReference>
<dbReference type="EMBL" id="JAUUTY010000005">
    <property type="protein sequence ID" value="KAK1631687.1"/>
    <property type="molecule type" value="Genomic_DNA"/>
</dbReference>
<dbReference type="Pfam" id="PF00161">
    <property type="entry name" value="RIP"/>
    <property type="match status" value="1"/>
</dbReference>
<dbReference type="InterPro" id="IPR016138">
    <property type="entry name" value="Ribosome_inactivat_prot_sub1"/>
</dbReference>
<comment type="caution">
    <text evidence="3">The sequence shown here is derived from an EMBL/GenBank/DDBJ whole genome shotgun (WGS) entry which is preliminary data.</text>
</comment>
<dbReference type="Proteomes" id="UP001231189">
    <property type="component" value="Unassembled WGS sequence"/>
</dbReference>
<keyword evidence="1" id="KW-0800">Toxin</keyword>
<dbReference type="InterPro" id="IPR036041">
    <property type="entry name" value="Ribosome-inact_prot_sf"/>
</dbReference>
<sequence length="235" mass="25590">MAAPAFLLLLLLAVAGAVAGAEYDRPPAVVVMNFTEFGPVDDMISVGVETHDLSIGGFTNGRGHWQSFPGHDHMFPASTPLPFGNSYEELIGGLENLPDVPLGREAMQQAARVLSAYDPATTTDHQPLKRALATLKVMLSEAGRLQPISESVARGWETESRVAPEHLPYIEHWDTMSYEIIRANRTGKWGGPFTGMLEKSANIRSMDEALAVVKVLLNPSFEQVLMAHATIINLE</sequence>
<protein>
    <recommendedName>
        <fullName evidence="1">rRNA N-glycosylase</fullName>
        <ecNumber evidence="1">3.2.2.22</ecNumber>
    </recommendedName>
</protein>
<dbReference type="SUPFAM" id="SSF56371">
    <property type="entry name" value="Ribosome inactivating proteins (RIP)"/>
    <property type="match status" value="1"/>
</dbReference>
<feature type="chain" id="PRO_5042155676" description="rRNA N-glycosylase" evidence="2">
    <location>
        <begin position="21"/>
        <end position="235"/>
    </location>
</feature>
<evidence type="ECO:0000313" key="3">
    <source>
        <dbReference type="EMBL" id="KAK1631687.1"/>
    </source>
</evidence>
<keyword evidence="1" id="KW-0652">Protein synthesis inhibitor</keyword>
<keyword evidence="2" id="KW-0732">Signal</keyword>
<dbReference type="GO" id="GO:0030598">
    <property type="term" value="F:rRNA N-glycosylase activity"/>
    <property type="evidence" value="ECO:0007669"/>
    <property type="project" value="UniProtKB-EC"/>
</dbReference>
<evidence type="ECO:0000256" key="2">
    <source>
        <dbReference type="SAM" id="SignalP"/>
    </source>
</evidence>
<dbReference type="EC" id="3.2.2.22" evidence="1"/>
<feature type="signal peptide" evidence="2">
    <location>
        <begin position="1"/>
        <end position="20"/>
    </location>
</feature>
<dbReference type="AlphaFoldDB" id="A0AAD8RVL8"/>
<proteinExistence type="inferred from homology"/>
<evidence type="ECO:0000313" key="4">
    <source>
        <dbReference type="Proteomes" id="UP001231189"/>
    </source>
</evidence>
<keyword evidence="1" id="KW-0611">Plant defense</keyword>